<name>A0ABR0G194_9PEZI</name>
<comment type="caution">
    <text evidence="2">The sequence shown here is derived from an EMBL/GenBank/DDBJ whole genome shotgun (WGS) entry which is preliminary data.</text>
</comment>
<reference evidence="2 3" key="1">
    <citation type="journal article" date="2023" name="bioRxiv">
        <title>High-quality genome assemblies of four members of thePodospora anserinaspecies complex.</title>
        <authorList>
            <person name="Ament-Velasquez S.L."/>
            <person name="Vogan A.A."/>
            <person name="Wallerman O."/>
            <person name="Hartmann F."/>
            <person name="Gautier V."/>
            <person name="Silar P."/>
            <person name="Giraud T."/>
            <person name="Johannesson H."/>
        </authorList>
    </citation>
    <scope>NUCLEOTIDE SEQUENCE [LARGE SCALE GENOMIC DNA]</scope>
    <source>
        <strain evidence="2 3">CBS 112042</strain>
    </source>
</reference>
<feature type="compositionally biased region" description="Low complexity" evidence="1">
    <location>
        <begin position="68"/>
        <end position="77"/>
    </location>
</feature>
<feature type="region of interest" description="Disordered" evidence="1">
    <location>
        <begin position="615"/>
        <end position="649"/>
    </location>
</feature>
<dbReference type="GeneID" id="87894689"/>
<evidence type="ECO:0000256" key="1">
    <source>
        <dbReference type="SAM" id="MobiDB-lite"/>
    </source>
</evidence>
<proteinExistence type="predicted"/>
<keyword evidence="3" id="KW-1185">Reference proteome</keyword>
<feature type="compositionally biased region" description="Acidic residues" evidence="1">
    <location>
        <begin position="92"/>
        <end position="105"/>
    </location>
</feature>
<feature type="compositionally biased region" description="Low complexity" evidence="1">
    <location>
        <begin position="111"/>
        <end position="122"/>
    </location>
</feature>
<gene>
    <name evidence="2" type="ORF">QC761_119240</name>
</gene>
<sequence length="649" mass="72406">MSSNAFITSFFKPKVEDPSSPPQQPQIEKPSSPPPPPPPPQSPSPSPPAPPSALRSLSSSPLPPPSAPRSFSSSLPPVRKLRDRNEVIKGSDDEEDDSDDSDADAFPDLFTSLPTSAPAPASTLLATPKAKRIAVEACSSPLTINTKHRYDIKALLEHAETDRKLNESQQRLAAAMAQGSPARKDRSSFSARPITGVRDAMEAILPDLDSSEDEAKRGRRLLAVKRTEALEVRPEWYFFEEETQVDDGASITARANFPEAMATGPWSFLAQAKGRREIIEDGLPYYIQSKQGDLPDDIFLWVLDEVLHEKSRKLREEYLRLLGVCPAQAARVMDPDLIVQMFRDLGASKHALAPASQQDQGNWLRKNPYSGRDWTPLQTVLRILSKTADGLSVPSLTQAMVILLRLGIDNIVRDDPGVAQDFQGCLPRIVRAVPREAWNNFCGDVTDSLYSHTHSPVLRSLAISSLPFTHPRLNELRRRLALTFLFNEPQRARSRPEETFSIQSVLDLLEHSEHFIIDRHSKEFYNLRAMSEMIAVAVADGCPPQDGTNEAAHRQFNAEVDLLARHVRNMYSQIPDGSAAHSSKWEAKAQLKDFEAMLLRVIRTRAKPVGHIFRSEDEEDQDKKPVNQSSLTEWMLRKKNKAKTEPSTP</sequence>
<accession>A0ABR0G194</accession>
<evidence type="ECO:0000313" key="2">
    <source>
        <dbReference type="EMBL" id="KAK4649474.1"/>
    </source>
</evidence>
<protein>
    <submittedName>
        <fullName evidence="2">Uncharacterized protein</fullName>
    </submittedName>
</protein>
<feature type="region of interest" description="Disordered" evidence="1">
    <location>
        <begin position="1"/>
        <end position="122"/>
    </location>
</feature>
<dbReference type="Proteomes" id="UP001322138">
    <property type="component" value="Unassembled WGS sequence"/>
</dbReference>
<dbReference type="EMBL" id="JAFFGZ010000001">
    <property type="protein sequence ID" value="KAK4649474.1"/>
    <property type="molecule type" value="Genomic_DNA"/>
</dbReference>
<evidence type="ECO:0000313" key="3">
    <source>
        <dbReference type="Proteomes" id="UP001322138"/>
    </source>
</evidence>
<dbReference type="RefSeq" id="XP_062738449.1">
    <property type="nucleotide sequence ID" value="XM_062875207.1"/>
</dbReference>
<organism evidence="2 3">
    <name type="scientific">Podospora bellae-mahoneyi</name>
    <dbReference type="NCBI Taxonomy" id="2093777"/>
    <lineage>
        <taxon>Eukaryota</taxon>
        <taxon>Fungi</taxon>
        <taxon>Dikarya</taxon>
        <taxon>Ascomycota</taxon>
        <taxon>Pezizomycotina</taxon>
        <taxon>Sordariomycetes</taxon>
        <taxon>Sordariomycetidae</taxon>
        <taxon>Sordariales</taxon>
        <taxon>Podosporaceae</taxon>
        <taxon>Podospora</taxon>
    </lineage>
</organism>
<feature type="compositionally biased region" description="Pro residues" evidence="1">
    <location>
        <begin position="31"/>
        <end position="51"/>
    </location>
</feature>